<keyword evidence="3" id="KW-0808">Transferase</keyword>
<name>A0A6C0D9C7_9ZZZZ</name>
<proteinExistence type="inferred from homology"/>
<evidence type="ECO:0000256" key="2">
    <source>
        <dbReference type="ARBA" id="ARBA00012694"/>
    </source>
</evidence>
<comment type="similarity">
    <text evidence="1">Belongs to the class-II DAHP synthase family.</text>
</comment>
<dbReference type="EMBL" id="MN739563">
    <property type="protein sequence ID" value="QHT13117.1"/>
    <property type="molecule type" value="Genomic_DNA"/>
</dbReference>
<dbReference type="EC" id="2.5.1.54" evidence="2"/>
<dbReference type="GO" id="GO:0009073">
    <property type="term" value="P:aromatic amino acid family biosynthetic process"/>
    <property type="evidence" value="ECO:0007669"/>
    <property type="project" value="InterPro"/>
</dbReference>
<dbReference type="AlphaFoldDB" id="A0A6C0D9C7"/>
<dbReference type="InterPro" id="IPR013785">
    <property type="entry name" value="Aldolase_TIM"/>
</dbReference>
<dbReference type="PANTHER" id="PTHR21337:SF0">
    <property type="entry name" value="PHOSPHO-2-DEHYDRO-3-DEOXYHEPTONATE ALDOLASE"/>
    <property type="match status" value="1"/>
</dbReference>
<evidence type="ECO:0000256" key="3">
    <source>
        <dbReference type="ARBA" id="ARBA00022679"/>
    </source>
</evidence>
<evidence type="ECO:0000313" key="4">
    <source>
        <dbReference type="EMBL" id="QHT13117.1"/>
    </source>
</evidence>
<protein>
    <recommendedName>
        <fullName evidence="2">3-deoxy-7-phosphoheptulonate synthase</fullName>
        <ecNumber evidence="2">2.5.1.54</ecNumber>
    </recommendedName>
</protein>
<dbReference type="InterPro" id="IPR002480">
    <property type="entry name" value="DAHP_synth_2"/>
</dbReference>
<dbReference type="PANTHER" id="PTHR21337">
    <property type="entry name" value="PHOSPHO-2-DEHYDRO-3-DEOXYHEPTONATE ALDOLASE 1, 2"/>
    <property type="match status" value="1"/>
</dbReference>
<dbReference type="Gene3D" id="3.20.20.70">
    <property type="entry name" value="Aldolase class I"/>
    <property type="match status" value="1"/>
</dbReference>
<sequence>MKINFIFLIFLPQVISWSKTSWRNFKANQIPEYPDKIKVKEVENKLSKVAPLVFAGECDNLRESLAKISFGQGFLLMGGDCAESFKDFKIDKVRDTYRLILQMGMILTFGSGLPVTKIGRVAGQFAKPRTEEKDPDGRLTYRGDIINDINERTPDPTKMLEAYYQSAQTLNILRAFSYGGYADINRLHAWNLDFVEKTNQGSKYRELADKVTQSLRFIQGLGINIYDDKFKSTNIYTGHECLLLNYEEALTRNDSRTEKPYDCSAHLVWLGERTRQFDGAHIEYMRGINNPIGIKLSDKVTPDELITLVKILNPDNLPGRIVLITRMGHEKLKEKLPLLIRVIQVNAFNVVWCCDPMHANTIKTDNGIKTRPFELIQKEVIAFFEIHKKLGTYPGGLHLELTNEDVTECTGGEVNGINEIDLEKAYLSQCDPRLNGMQSLELAFTVANLLDKYSI</sequence>
<dbReference type="SUPFAM" id="SSF51569">
    <property type="entry name" value="Aldolase"/>
    <property type="match status" value="1"/>
</dbReference>
<evidence type="ECO:0000256" key="1">
    <source>
        <dbReference type="ARBA" id="ARBA00008911"/>
    </source>
</evidence>
<dbReference type="GO" id="GO:0003849">
    <property type="term" value="F:3-deoxy-7-phosphoheptulonate synthase activity"/>
    <property type="evidence" value="ECO:0007669"/>
    <property type="project" value="UniProtKB-EC"/>
</dbReference>
<accession>A0A6C0D9C7</accession>
<dbReference type="Pfam" id="PF01474">
    <property type="entry name" value="DAHP_synth_2"/>
    <property type="match status" value="1"/>
</dbReference>
<reference evidence="4" key="1">
    <citation type="journal article" date="2020" name="Nature">
        <title>Giant virus diversity and host interactions through global metagenomics.</title>
        <authorList>
            <person name="Schulz F."/>
            <person name="Roux S."/>
            <person name="Paez-Espino D."/>
            <person name="Jungbluth S."/>
            <person name="Walsh D.A."/>
            <person name="Denef V.J."/>
            <person name="McMahon K.D."/>
            <person name="Konstantinidis K.T."/>
            <person name="Eloe-Fadrosh E.A."/>
            <person name="Kyrpides N.C."/>
            <person name="Woyke T."/>
        </authorList>
    </citation>
    <scope>NUCLEOTIDE SEQUENCE</scope>
    <source>
        <strain evidence="4">GVMAG-M-3300023174-131</strain>
    </source>
</reference>
<organism evidence="4">
    <name type="scientific">viral metagenome</name>
    <dbReference type="NCBI Taxonomy" id="1070528"/>
    <lineage>
        <taxon>unclassified sequences</taxon>
        <taxon>metagenomes</taxon>
        <taxon>organismal metagenomes</taxon>
    </lineage>
</organism>